<protein>
    <submittedName>
        <fullName evidence="2">Uncharacterized protein</fullName>
    </submittedName>
</protein>
<feature type="compositionally biased region" description="Polar residues" evidence="1">
    <location>
        <begin position="23"/>
        <end position="35"/>
    </location>
</feature>
<organism evidence="2 3">
    <name type="scientific">Microbacterium panaciterrae</name>
    <dbReference type="NCBI Taxonomy" id="985759"/>
    <lineage>
        <taxon>Bacteria</taxon>
        <taxon>Bacillati</taxon>
        <taxon>Actinomycetota</taxon>
        <taxon>Actinomycetes</taxon>
        <taxon>Micrococcales</taxon>
        <taxon>Microbacteriaceae</taxon>
        <taxon>Microbacterium</taxon>
    </lineage>
</organism>
<feature type="region of interest" description="Disordered" evidence="1">
    <location>
        <begin position="1"/>
        <end position="42"/>
    </location>
</feature>
<evidence type="ECO:0000256" key="1">
    <source>
        <dbReference type="SAM" id="MobiDB-lite"/>
    </source>
</evidence>
<evidence type="ECO:0000313" key="3">
    <source>
        <dbReference type="Proteomes" id="UP001500731"/>
    </source>
</evidence>
<proteinExistence type="predicted"/>
<accession>A0ABP8PF16</accession>
<gene>
    <name evidence="2" type="ORF">GCM10023171_18950</name>
</gene>
<keyword evidence="3" id="KW-1185">Reference proteome</keyword>
<sequence>MGCSVAASISKPSHARRIGTAAPAQSAQKPRTATNVEEKRRPPAVRVRAAFRWTRGTIIRSEFRKRQRERIRRAQAQAGPSPPAHHLHHPREALTS</sequence>
<dbReference type="EMBL" id="BAABGP010000013">
    <property type="protein sequence ID" value="GAA4485109.1"/>
    <property type="molecule type" value="Genomic_DNA"/>
</dbReference>
<feature type="region of interest" description="Disordered" evidence="1">
    <location>
        <begin position="60"/>
        <end position="96"/>
    </location>
</feature>
<dbReference type="Proteomes" id="UP001500731">
    <property type="component" value="Unassembled WGS sequence"/>
</dbReference>
<comment type="caution">
    <text evidence="2">The sequence shown here is derived from an EMBL/GenBank/DDBJ whole genome shotgun (WGS) entry which is preliminary data.</text>
</comment>
<evidence type="ECO:0000313" key="2">
    <source>
        <dbReference type="EMBL" id="GAA4485109.1"/>
    </source>
</evidence>
<name>A0ABP8PF16_9MICO</name>
<reference evidence="3" key="1">
    <citation type="journal article" date="2019" name="Int. J. Syst. Evol. Microbiol.">
        <title>The Global Catalogue of Microorganisms (GCM) 10K type strain sequencing project: providing services to taxonomists for standard genome sequencing and annotation.</title>
        <authorList>
            <consortium name="The Broad Institute Genomics Platform"/>
            <consortium name="The Broad Institute Genome Sequencing Center for Infectious Disease"/>
            <person name="Wu L."/>
            <person name="Ma J."/>
        </authorList>
    </citation>
    <scope>NUCLEOTIDE SEQUENCE [LARGE SCALE GENOMIC DNA]</scope>
    <source>
        <strain evidence="3">JCM 17839</strain>
    </source>
</reference>
<feature type="compositionally biased region" description="Basic residues" evidence="1">
    <location>
        <begin position="63"/>
        <end position="73"/>
    </location>
</feature>